<dbReference type="AlphaFoldDB" id="A0A139WJ72"/>
<protein>
    <submittedName>
        <fullName evidence="2">Uncharacterized protein</fullName>
    </submittedName>
</protein>
<feature type="compositionally biased region" description="Low complexity" evidence="1">
    <location>
        <begin position="137"/>
        <end position="150"/>
    </location>
</feature>
<organism evidence="2 3">
    <name type="scientific">Tribolium castaneum</name>
    <name type="common">Red flour beetle</name>
    <dbReference type="NCBI Taxonomy" id="7070"/>
    <lineage>
        <taxon>Eukaryota</taxon>
        <taxon>Metazoa</taxon>
        <taxon>Ecdysozoa</taxon>
        <taxon>Arthropoda</taxon>
        <taxon>Hexapoda</taxon>
        <taxon>Insecta</taxon>
        <taxon>Pterygota</taxon>
        <taxon>Neoptera</taxon>
        <taxon>Endopterygota</taxon>
        <taxon>Coleoptera</taxon>
        <taxon>Polyphaga</taxon>
        <taxon>Cucujiformia</taxon>
        <taxon>Tenebrionidae</taxon>
        <taxon>Tenebrionidae incertae sedis</taxon>
        <taxon>Tribolium</taxon>
    </lineage>
</organism>
<feature type="region of interest" description="Disordered" evidence="1">
    <location>
        <begin position="167"/>
        <end position="192"/>
    </location>
</feature>
<dbReference type="EMBL" id="KQ971338">
    <property type="protein sequence ID" value="KYB27944.1"/>
    <property type="molecule type" value="Genomic_DNA"/>
</dbReference>
<feature type="region of interest" description="Disordered" evidence="1">
    <location>
        <begin position="1"/>
        <end position="154"/>
    </location>
</feature>
<feature type="region of interest" description="Disordered" evidence="1">
    <location>
        <begin position="321"/>
        <end position="345"/>
    </location>
</feature>
<reference evidence="2 3" key="2">
    <citation type="journal article" date="2010" name="Nucleic Acids Res.">
        <title>BeetleBase in 2010: revisions to provide comprehensive genomic information for Tribolium castaneum.</title>
        <authorList>
            <person name="Kim H.S."/>
            <person name="Murphy T."/>
            <person name="Xia J."/>
            <person name="Caragea D."/>
            <person name="Park Y."/>
            <person name="Beeman R.W."/>
            <person name="Lorenzen M.D."/>
            <person name="Butcher S."/>
            <person name="Manak J.R."/>
            <person name="Brown S.J."/>
        </authorList>
    </citation>
    <scope>GENOME REANNOTATION</scope>
    <source>
        <strain evidence="2 3">Georgia GA2</strain>
    </source>
</reference>
<name>A0A139WJ72_TRICA</name>
<evidence type="ECO:0000313" key="3">
    <source>
        <dbReference type="Proteomes" id="UP000007266"/>
    </source>
</evidence>
<accession>A0A139WJ72</accession>
<dbReference type="Proteomes" id="UP000007266">
    <property type="component" value="Linkage group 4"/>
</dbReference>
<feature type="compositionally biased region" description="Polar residues" evidence="1">
    <location>
        <begin position="122"/>
        <end position="131"/>
    </location>
</feature>
<feature type="compositionally biased region" description="Low complexity" evidence="1">
    <location>
        <begin position="179"/>
        <end position="190"/>
    </location>
</feature>
<keyword evidence="3" id="KW-1185">Reference proteome</keyword>
<feature type="compositionally biased region" description="Basic residues" evidence="1">
    <location>
        <begin position="1"/>
        <end position="12"/>
    </location>
</feature>
<proteinExistence type="predicted"/>
<evidence type="ECO:0000256" key="1">
    <source>
        <dbReference type="SAM" id="MobiDB-lite"/>
    </source>
</evidence>
<feature type="region of interest" description="Disordered" evidence="1">
    <location>
        <begin position="254"/>
        <end position="279"/>
    </location>
</feature>
<feature type="compositionally biased region" description="Low complexity" evidence="1">
    <location>
        <begin position="72"/>
        <end position="82"/>
    </location>
</feature>
<dbReference type="InParanoid" id="A0A139WJ72"/>
<gene>
    <name evidence="2" type="primary">AUGUSTUS-3.0.2_32808</name>
    <name evidence="2" type="ORF">TcasGA2_TC032808</name>
</gene>
<feature type="compositionally biased region" description="Gly residues" evidence="1">
    <location>
        <begin position="19"/>
        <end position="37"/>
    </location>
</feature>
<reference evidence="2 3" key="1">
    <citation type="journal article" date="2008" name="Nature">
        <title>The genome of the model beetle and pest Tribolium castaneum.</title>
        <authorList>
            <consortium name="Tribolium Genome Sequencing Consortium"/>
            <person name="Richards S."/>
            <person name="Gibbs R.A."/>
            <person name="Weinstock G.M."/>
            <person name="Brown S.J."/>
            <person name="Denell R."/>
            <person name="Beeman R.W."/>
            <person name="Gibbs R."/>
            <person name="Beeman R.W."/>
            <person name="Brown S.J."/>
            <person name="Bucher G."/>
            <person name="Friedrich M."/>
            <person name="Grimmelikhuijzen C.J."/>
            <person name="Klingler M."/>
            <person name="Lorenzen M."/>
            <person name="Richards S."/>
            <person name="Roth S."/>
            <person name="Schroder R."/>
            <person name="Tautz D."/>
            <person name="Zdobnov E.M."/>
            <person name="Muzny D."/>
            <person name="Gibbs R.A."/>
            <person name="Weinstock G.M."/>
            <person name="Attaway T."/>
            <person name="Bell S."/>
            <person name="Buhay C.J."/>
            <person name="Chandrabose M.N."/>
            <person name="Chavez D."/>
            <person name="Clerk-Blankenburg K.P."/>
            <person name="Cree A."/>
            <person name="Dao M."/>
            <person name="Davis C."/>
            <person name="Chacko J."/>
            <person name="Dinh H."/>
            <person name="Dugan-Rocha S."/>
            <person name="Fowler G."/>
            <person name="Garner T.T."/>
            <person name="Garnes J."/>
            <person name="Gnirke A."/>
            <person name="Hawes A."/>
            <person name="Hernandez J."/>
            <person name="Hines S."/>
            <person name="Holder M."/>
            <person name="Hume J."/>
            <person name="Jhangiani S.N."/>
            <person name="Joshi V."/>
            <person name="Khan Z.M."/>
            <person name="Jackson L."/>
            <person name="Kovar C."/>
            <person name="Kowis A."/>
            <person name="Lee S."/>
            <person name="Lewis L.R."/>
            <person name="Margolis J."/>
            <person name="Morgan M."/>
            <person name="Nazareth L.V."/>
            <person name="Nguyen N."/>
            <person name="Okwuonu G."/>
            <person name="Parker D."/>
            <person name="Richards S."/>
            <person name="Ruiz S.J."/>
            <person name="Santibanez J."/>
            <person name="Savard J."/>
            <person name="Scherer S.E."/>
            <person name="Schneider B."/>
            <person name="Sodergren E."/>
            <person name="Tautz D."/>
            <person name="Vattahil S."/>
            <person name="Villasana D."/>
            <person name="White C.S."/>
            <person name="Wright R."/>
            <person name="Park Y."/>
            <person name="Beeman R.W."/>
            <person name="Lord J."/>
            <person name="Oppert B."/>
            <person name="Lorenzen M."/>
            <person name="Brown S."/>
            <person name="Wang L."/>
            <person name="Savard J."/>
            <person name="Tautz D."/>
            <person name="Richards S."/>
            <person name="Weinstock G."/>
            <person name="Gibbs R.A."/>
            <person name="Liu Y."/>
            <person name="Worley K."/>
            <person name="Weinstock G."/>
            <person name="Elsik C.G."/>
            <person name="Reese J.T."/>
            <person name="Elhaik E."/>
            <person name="Landan G."/>
            <person name="Graur D."/>
            <person name="Arensburger P."/>
            <person name="Atkinson P."/>
            <person name="Beeman R.W."/>
            <person name="Beidler J."/>
            <person name="Brown S.J."/>
            <person name="Demuth J.P."/>
            <person name="Drury D.W."/>
            <person name="Du Y.Z."/>
            <person name="Fujiwara H."/>
            <person name="Lorenzen M."/>
            <person name="Maselli V."/>
            <person name="Osanai M."/>
            <person name="Park Y."/>
            <person name="Robertson H.M."/>
            <person name="Tu Z."/>
            <person name="Wang J.J."/>
            <person name="Wang S."/>
            <person name="Richards S."/>
            <person name="Song H."/>
            <person name="Zhang L."/>
            <person name="Sodergren E."/>
            <person name="Werner D."/>
            <person name="Stanke M."/>
            <person name="Morgenstern B."/>
            <person name="Solovyev V."/>
            <person name="Kosarev P."/>
            <person name="Brown G."/>
            <person name="Chen H.C."/>
            <person name="Ermolaeva O."/>
            <person name="Hlavina W."/>
            <person name="Kapustin Y."/>
            <person name="Kiryutin B."/>
            <person name="Kitts P."/>
            <person name="Maglott D."/>
            <person name="Pruitt K."/>
            <person name="Sapojnikov V."/>
            <person name="Souvorov A."/>
            <person name="Mackey A.J."/>
            <person name="Waterhouse R.M."/>
            <person name="Wyder S."/>
            <person name="Zdobnov E.M."/>
            <person name="Zdobnov E.M."/>
            <person name="Wyder S."/>
            <person name="Kriventseva E.V."/>
            <person name="Kadowaki T."/>
            <person name="Bork P."/>
            <person name="Aranda M."/>
            <person name="Bao R."/>
            <person name="Beermann A."/>
            <person name="Berns N."/>
            <person name="Bolognesi R."/>
            <person name="Bonneton F."/>
            <person name="Bopp D."/>
            <person name="Brown S.J."/>
            <person name="Bucher G."/>
            <person name="Butts T."/>
            <person name="Chaumot A."/>
            <person name="Denell R.E."/>
            <person name="Ferrier D.E."/>
            <person name="Friedrich M."/>
            <person name="Gordon C.M."/>
            <person name="Jindra M."/>
            <person name="Klingler M."/>
            <person name="Lan Q."/>
            <person name="Lattorff H.M."/>
            <person name="Laudet V."/>
            <person name="von Levetsow C."/>
            <person name="Liu Z."/>
            <person name="Lutz R."/>
            <person name="Lynch J.A."/>
            <person name="da Fonseca R.N."/>
            <person name="Posnien N."/>
            <person name="Reuter R."/>
            <person name="Roth S."/>
            <person name="Savard J."/>
            <person name="Schinko J.B."/>
            <person name="Schmitt C."/>
            <person name="Schoppmeier M."/>
            <person name="Schroder R."/>
            <person name="Shippy T.D."/>
            <person name="Simonnet F."/>
            <person name="Marques-Souza H."/>
            <person name="Tautz D."/>
            <person name="Tomoyasu Y."/>
            <person name="Trauner J."/>
            <person name="Van der Zee M."/>
            <person name="Vervoort M."/>
            <person name="Wittkopp N."/>
            <person name="Wimmer E.A."/>
            <person name="Yang X."/>
            <person name="Jones A.K."/>
            <person name="Sattelle D.B."/>
            <person name="Ebert P.R."/>
            <person name="Nelson D."/>
            <person name="Scott J.G."/>
            <person name="Beeman R.W."/>
            <person name="Muthukrishnan S."/>
            <person name="Kramer K.J."/>
            <person name="Arakane Y."/>
            <person name="Beeman R.W."/>
            <person name="Zhu Q."/>
            <person name="Hogenkamp D."/>
            <person name="Dixit R."/>
            <person name="Oppert B."/>
            <person name="Jiang H."/>
            <person name="Zou Z."/>
            <person name="Marshall J."/>
            <person name="Elpidina E."/>
            <person name="Vinokurov K."/>
            <person name="Oppert C."/>
            <person name="Zou Z."/>
            <person name="Evans J."/>
            <person name="Lu Z."/>
            <person name="Zhao P."/>
            <person name="Sumathipala N."/>
            <person name="Altincicek B."/>
            <person name="Vilcinskas A."/>
            <person name="Williams M."/>
            <person name="Hultmark D."/>
            <person name="Hetru C."/>
            <person name="Jiang H."/>
            <person name="Grimmelikhuijzen C.J."/>
            <person name="Hauser F."/>
            <person name="Cazzamali G."/>
            <person name="Williamson M."/>
            <person name="Park Y."/>
            <person name="Li B."/>
            <person name="Tanaka Y."/>
            <person name="Predel R."/>
            <person name="Neupert S."/>
            <person name="Schachtner J."/>
            <person name="Verleyen P."/>
            <person name="Raible F."/>
            <person name="Bork P."/>
            <person name="Friedrich M."/>
            <person name="Walden K.K."/>
            <person name="Robertson H.M."/>
            <person name="Angeli S."/>
            <person name="Foret S."/>
            <person name="Bucher G."/>
            <person name="Schuetz S."/>
            <person name="Maleszka R."/>
            <person name="Wimmer E.A."/>
            <person name="Beeman R.W."/>
            <person name="Lorenzen M."/>
            <person name="Tomoyasu Y."/>
            <person name="Miller S.C."/>
            <person name="Grossmann D."/>
            <person name="Bucher G."/>
        </authorList>
    </citation>
    <scope>NUCLEOTIDE SEQUENCE [LARGE SCALE GENOMIC DNA]</scope>
    <source>
        <strain evidence="2 3">Georgia GA2</strain>
    </source>
</reference>
<sequence length="389" mass="42130">MSRNMSSKRKSPPTKLQEGEGGGPLPPLGGGSDGGGLTDLDETSSNNLSDGEDIGAGGGTMVNNSSAFYKLSESSSPSVSGSELDDGLDDDRTPPPTKRMYSEAPNLLMPTLSVAERRRNSSECSSPTSDIKTLHYNNNSSLHNNNSSSHPMKRSMDDVLKRLTSKINNSTIKEEKRPTPSSTPNSTNNSDVEPTAAIQQALSGDNFVEKDRKLSELILQLQMVREQLISQQQQQQQQDTKVRSLLSRCKFNSVERIKTSSKKEQTTPSQRPSDNPGKCQHDALLYDEAGIEWRPNGARISGDKPRLVSVAASEGVSQLEREIGNDKARASPPPPGYDTSTNATPAGTPGLITILLARAEGALLFRYTCQRAGYAHDIETAFQLKNLPE</sequence>
<dbReference type="eggNOG" id="ENOG502S6VX">
    <property type="taxonomic scope" value="Eukaryota"/>
</dbReference>
<feature type="compositionally biased region" description="Basic and acidic residues" evidence="1">
    <location>
        <begin position="254"/>
        <end position="265"/>
    </location>
</feature>
<evidence type="ECO:0000313" key="2">
    <source>
        <dbReference type="EMBL" id="KYB27944.1"/>
    </source>
</evidence>